<dbReference type="EMBL" id="JBBCAQ010000018">
    <property type="protein sequence ID" value="KAK7595376.1"/>
    <property type="molecule type" value="Genomic_DNA"/>
</dbReference>
<reference evidence="2 3" key="1">
    <citation type="submission" date="2024-03" db="EMBL/GenBank/DDBJ databases">
        <title>Adaptation during the transition from Ophiocordyceps entomopathogen to insect associate is accompanied by gene loss and intensified selection.</title>
        <authorList>
            <person name="Ward C.M."/>
            <person name="Onetto C.A."/>
            <person name="Borneman A.R."/>
        </authorList>
    </citation>
    <scope>NUCLEOTIDE SEQUENCE [LARGE SCALE GENOMIC DNA]</scope>
    <source>
        <strain evidence="2">AWRI1</strain>
        <tissue evidence="2">Single Adult Female</tissue>
    </source>
</reference>
<keyword evidence="3" id="KW-1185">Reference proteome</keyword>
<feature type="region of interest" description="Disordered" evidence="1">
    <location>
        <begin position="167"/>
        <end position="194"/>
    </location>
</feature>
<organism evidence="2 3">
    <name type="scientific">Parthenolecanium corni</name>
    <dbReference type="NCBI Taxonomy" id="536013"/>
    <lineage>
        <taxon>Eukaryota</taxon>
        <taxon>Metazoa</taxon>
        <taxon>Ecdysozoa</taxon>
        <taxon>Arthropoda</taxon>
        <taxon>Hexapoda</taxon>
        <taxon>Insecta</taxon>
        <taxon>Pterygota</taxon>
        <taxon>Neoptera</taxon>
        <taxon>Paraneoptera</taxon>
        <taxon>Hemiptera</taxon>
        <taxon>Sternorrhyncha</taxon>
        <taxon>Coccoidea</taxon>
        <taxon>Coccidae</taxon>
        <taxon>Parthenolecanium</taxon>
    </lineage>
</organism>
<evidence type="ECO:0000313" key="2">
    <source>
        <dbReference type="EMBL" id="KAK7595376.1"/>
    </source>
</evidence>
<evidence type="ECO:0000256" key="1">
    <source>
        <dbReference type="SAM" id="MobiDB-lite"/>
    </source>
</evidence>
<comment type="caution">
    <text evidence="2">The sequence shown here is derived from an EMBL/GenBank/DDBJ whole genome shotgun (WGS) entry which is preliminary data.</text>
</comment>
<dbReference type="Proteomes" id="UP001367676">
    <property type="component" value="Unassembled WGS sequence"/>
</dbReference>
<sequence>MSYMTPPGPLKRDASKFIRRYMVFLVLTCLEANRSSASARHITSVSWYGGEIDHRQAVDEFLLEETLHGEKRSTLASSNICLHFYHFFAVSNIYDKFRIVAAFLPKMVKITSEISLNVNERLSGYDNTDVHCSKTSATCRLKFAGLSVVANLFTLYTTVPISGESEERACGGRRAEPSSSKSRRGRESEGDIIISTSRADAIHLLPGK</sequence>
<dbReference type="AlphaFoldDB" id="A0AAN9TN38"/>
<accession>A0AAN9TN38</accession>
<feature type="compositionally biased region" description="Basic and acidic residues" evidence="1">
    <location>
        <begin position="167"/>
        <end position="176"/>
    </location>
</feature>
<protein>
    <submittedName>
        <fullName evidence="2">Uncharacterized protein</fullName>
    </submittedName>
</protein>
<proteinExistence type="predicted"/>
<gene>
    <name evidence="2" type="ORF">V9T40_013201</name>
</gene>
<evidence type="ECO:0000313" key="3">
    <source>
        <dbReference type="Proteomes" id="UP001367676"/>
    </source>
</evidence>
<name>A0AAN9TN38_9HEMI</name>